<dbReference type="InterPro" id="IPR000595">
    <property type="entry name" value="cNMP-bd_dom"/>
</dbReference>
<protein>
    <recommendedName>
        <fullName evidence="2">cGMP-dependent protein kinase</fullName>
        <ecNumber evidence="2">2.7.11.12</ecNumber>
    </recommendedName>
</protein>
<feature type="domain" description="AGC-kinase C-terminal" evidence="16">
    <location>
        <begin position="736"/>
        <end position="789"/>
    </location>
</feature>
<dbReference type="PROSITE" id="PS51285">
    <property type="entry name" value="AGC_KINASE_CTER"/>
    <property type="match status" value="1"/>
</dbReference>
<dbReference type="Pfam" id="PF00027">
    <property type="entry name" value="cNMP_binding"/>
    <property type="match status" value="2"/>
</dbReference>
<dbReference type="GO" id="GO:0005952">
    <property type="term" value="C:cAMP-dependent protein kinase complex"/>
    <property type="evidence" value="ECO:0007669"/>
    <property type="project" value="TreeGrafter"/>
</dbReference>
<dbReference type="InterPro" id="IPR000719">
    <property type="entry name" value="Prot_kinase_dom"/>
</dbReference>
<evidence type="ECO:0000256" key="13">
    <source>
        <dbReference type="SAM" id="MobiDB-lite"/>
    </source>
</evidence>
<evidence type="ECO:0000256" key="5">
    <source>
        <dbReference type="ARBA" id="ARBA00022679"/>
    </source>
</evidence>
<feature type="domain" description="Cyclic nucleotide-binding" evidence="15">
    <location>
        <begin position="240"/>
        <end position="352"/>
    </location>
</feature>
<dbReference type="Gene3D" id="2.60.120.10">
    <property type="entry name" value="Jelly Rolls"/>
    <property type="match status" value="3"/>
</dbReference>
<proteinExistence type="inferred from homology"/>
<evidence type="ECO:0000256" key="3">
    <source>
        <dbReference type="ARBA" id="ARBA00022527"/>
    </source>
</evidence>
<keyword evidence="9" id="KW-0142">cGMP-binding</keyword>
<dbReference type="PROSITE" id="PS00889">
    <property type="entry name" value="CNMP_BINDING_2"/>
    <property type="match status" value="2"/>
</dbReference>
<feature type="domain" description="Cyclic nucleotide-binding" evidence="15">
    <location>
        <begin position="122"/>
        <end position="237"/>
    </location>
</feature>
<dbReference type="InterPro" id="IPR014710">
    <property type="entry name" value="RmlC-like_jellyroll"/>
</dbReference>
<gene>
    <name evidence="17" type="ORF">LDAN0321_LOCUS1263</name>
</gene>
<dbReference type="GO" id="GO:0004692">
    <property type="term" value="F:cGMP-dependent protein kinase activity"/>
    <property type="evidence" value="ECO:0007669"/>
    <property type="project" value="UniProtKB-EC"/>
</dbReference>
<dbReference type="InterPro" id="IPR018488">
    <property type="entry name" value="cNMP-bd_CS"/>
</dbReference>
<keyword evidence="7" id="KW-0418">Kinase</keyword>
<dbReference type="GO" id="GO:0030553">
    <property type="term" value="F:cGMP binding"/>
    <property type="evidence" value="ECO:0007669"/>
    <property type="project" value="UniProtKB-KW"/>
</dbReference>
<dbReference type="PROSITE" id="PS00107">
    <property type="entry name" value="PROTEIN_KINASE_ATP"/>
    <property type="match status" value="1"/>
</dbReference>
<evidence type="ECO:0000256" key="4">
    <source>
        <dbReference type="ARBA" id="ARBA00022535"/>
    </source>
</evidence>
<dbReference type="PROSITE" id="PS50011">
    <property type="entry name" value="PROTEIN_KINASE_DOM"/>
    <property type="match status" value="1"/>
</dbReference>
<feature type="compositionally biased region" description="Low complexity" evidence="13">
    <location>
        <begin position="67"/>
        <end position="77"/>
    </location>
</feature>
<evidence type="ECO:0000256" key="12">
    <source>
        <dbReference type="PROSITE-ProRule" id="PRU10141"/>
    </source>
</evidence>
<dbReference type="InterPro" id="IPR018490">
    <property type="entry name" value="cNMP-bd_dom_sf"/>
</dbReference>
<dbReference type="SUPFAM" id="SSF56112">
    <property type="entry name" value="Protein kinase-like (PK-like)"/>
    <property type="match status" value="1"/>
</dbReference>
<dbReference type="InterPro" id="IPR008271">
    <property type="entry name" value="Ser/Thr_kinase_AS"/>
</dbReference>
<feature type="compositionally biased region" description="Basic and acidic residues" evidence="13">
    <location>
        <begin position="44"/>
        <end position="62"/>
    </location>
</feature>
<organism evidence="17">
    <name type="scientific">Leptocylindrus danicus</name>
    <dbReference type="NCBI Taxonomy" id="163516"/>
    <lineage>
        <taxon>Eukaryota</taxon>
        <taxon>Sar</taxon>
        <taxon>Stramenopiles</taxon>
        <taxon>Ochrophyta</taxon>
        <taxon>Bacillariophyta</taxon>
        <taxon>Coscinodiscophyceae</taxon>
        <taxon>Chaetocerotophycidae</taxon>
        <taxon>Leptocylindrales</taxon>
        <taxon>Leptocylindraceae</taxon>
        <taxon>Leptocylindrus</taxon>
    </lineage>
</organism>
<evidence type="ECO:0000259" key="16">
    <source>
        <dbReference type="PROSITE" id="PS51285"/>
    </source>
</evidence>
<dbReference type="Gene3D" id="1.10.510.10">
    <property type="entry name" value="Transferase(Phosphotransferase) domain 1"/>
    <property type="match status" value="1"/>
</dbReference>
<dbReference type="CDD" id="cd00038">
    <property type="entry name" value="CAP_ED"/>
    <property type="match status" value="3"/>
</dbReference>
<dbReference type="EMBL" id="HBGY01001865">
    <property type="protein sequence ID" value="CAD9557748.1"/>
    <property type="molecule type" value="Transcribed_RNA"/>
</dbReference>
<keyword evidence="4" id="KW-0140">cGMP</keyword>
<keyword evidence="8 12" id="KW-0067">ATP-binding</keyword>
<dbReference type="InterPro" id="IPR011009">
    <property type="entry name" value="Kinase-like_dom_sf"/>
</dbReference>
<dbReference type="InterPro" id="IPR017441">
    <property type="entry name" value="Protein_kinase_ATP_BS"/>
</dbReference>
<dbReference type="SUPFAM" id="SSF51206">
    <property type="entry name" value="cAMP-binding domain-like"/>
    <property type="match status" value="3"/>
</dbReference>
<dbReference type="Gene3D" id="3.30.200.20">
    <property type="entry name" value="Phosphorylase Kinase, domain 1"/>
    <property type="match status" value="1"/>
</dbReference>
<dbReference type="SMART" id="SM00220">
    <property type="entry name" value="S_TKc"/>
    <property type="match status" value="1"/>
</dbReference>
<dbReference type="InterPro" id="IPR000961">
    <property type="entry name" value="AGC-kinase_C"/>
</dbReference>
<evidence type="ECO:0000256" key="8">
    <source>
        <dbReference type="ARBA" id="ARBA00022840"/>
    </source>
</evidence>
<dbReference type="Pfam" id="PF00069">
    <property type="entry name" value="Pkinase"/>
    <property type="match status" value="1"/>
</dbReference>
<name>A0A7S2JU79_9STRA</name>
<dbReference type="SMART" id="SM00100">
    <property type="entry name" value="cNMP"/>
    <property type="match status" value="3"/>
</dbReference>
<dbReference type="PROSITE" id="PS00108">
    <property type="entry name" value="PROTEIN_KINASE_ST"/>
    <property type="match status" value="1"/>
</dbReference>
<keyword evidence="6 12" id="KW-0547">Nucleotide-binding</keyword>
<evidence type="ECO:0000256" key="1">
    <source>
        <dbReference type="ARBA" id="ARBA00006352"/>
    </source>
</evidence>
<sequence>MGCSLSTRSCNLLPSDRTESEIFDADVRVLIEQQQQLLLAQQAEQERLKHANGKNKKDKDSDPAPPQAAAAPQDAAPVARKKDRQKVAAQKLVVASNYVPPKYPKDTFTVKFIVEVLAESFVFASVDTKGRKTFIDAMQEETARAGDEIIKQGDIGDYFYILEQGDVSFLVDGKEVGTAGRRAVFGELALLYDTPRAATVNALTDCKLWKIDQKTFRYIMVASTQGEDQKTYATLRKVTLFESLPPDFFVKLSSAMTTKSCQPGEEIIKKGEIGDVFYVIRDGKVKLTDIGLDPSVKFDDHELAAGEFFGERALLTGDRRAANITAVDDCTLLCLSRADFEEIIGPLTDLLKLAEVRQMLRGLPPFADKSLEPLQVEKLSGAVKKTFYRKGANIINAGKKGFYFIFDGKVLVSGADGDEELSAGYFGDMNTSGITVKILEDTTCGFLPTSSITRIVDLTSEGKEAPKKKMLQISLGDLKLHKMLGEGSFGKVFLVTLRSGSDKTPYALKMMNKKQLIQSRQVNNVKGEKGIMMSFDHPFIINLLATFQDECSIYMVLSLAQGGELYSLMQKSPGYKLSHSSVQFYTACALEGLAHLHSRNVCHRDVKPENILIGNDGYCILIDMGFAKVIEDKSFTLCGTPVYLAPEILVMKGHNKGVDYWALGVLIFESLIGHEPFYADDQTAMFKKICRFQYSIPNSIRSDARDIISKLLVGQKKRIGCLANGDRDIRDHPFYSSINWDDLVSKKISVPWDPKIKSGLDASNFDNMKYKPEKKVYLSAEENKLFEGF</sequence>
<evidence type="ECO:0000256" key="2">
    <source>
        <dbReference type="ARBA" id="ARBA00012428"/>
    </source>
</evidence>
<dbReference type="PROSITE" id="PS00888">
    <property type="entry name" value="CNMP_BINDING_1"/>
    <property type="match status" value="2"/>
</dbReference>
<evidence type="ECO:0000256" key="10">
    <source>
        <dbReference type="ARBA" id="ARBA00047298"/>
    </source>
</evidence>
<evidence type="ECO:0000256" key="7">
    <source>
        <dbReference type="ARBA" id="ARBA00022777"/>
    </source>
</evidence>
<feature type="binding site" evidence="12">
    <location>
        <position position="509"/>
    </location>
    <ligand>
        <name>ATP</name>
        <dbReference type="ChEBI" id="CHEBI:30616"/>
    </ligand>
</feature>
<keyword evidence="3" id="KW-0723">Serine/threonine-protein kinase</keyword>
<evidence type="ECO:0000313" key="17">
    <source>
        <dbReference type="EMBL" id="CAD9557748.1"/>
    </source>
</evidence>
<dbReference type="GO" id="GO:0004691">
    <property type="term" value="F:cAMP-dependent protein kinase activity"/>
    <property type="evidence" value="ECO:0007669"/>
    <property type="project" value="TreeGrafter"/>
</dbReference>
<reference evidence="17" key="1">
    <citation type="submission" date="2021-01" db="EMBL/GenBank/DDBJ databases">
        <authorList>
            <person name="Corre E."/>
            <person name="Pelletier E."/>
            <person name="Niang G."/>
            <person name="Scheremetjew M."/>
            <person name="Finn R."/>
            <person name="Kale V."/>
            <person name="Holt S."/>
            <person name="Cochrane G."/>
            <person name="Meng A."/>
            <person name="Brown T."/>
            <person name="Cohen L."/>
        </authorList>
    </citation>
    <scope>NUCLEOTIDE SEQUENCE</scope>
    <source>
        <strain evidence="17">B650</strain>
    </source>
</reference>
<accession>A0A7S2JU79</accession>
<evidence type="ECO:0000256" key="9">
    <source>
        <dbReference type="ARBA" id="ARBA00022992"/>
    </source>
</evidence>
<comment type="catalytic activity">
    <reaction evidence="10">
        <text>L-threonyl-[protein] + ATP = O-phospho-L-threonyl-[protein] + ADP + H(+)</text>
        <dbReference type="Rhea" id="RHEA:46608"/>
        <dbReference type="Rhea" id="RHEA-COMP:11060"/>
        <dbReference type="Rhea" id="RHEA-COMP:11605"/>
        <dbReference type="ChEBI" id="CHEBI:15378"/>
        <dbReference type="ChEBI" id="CHEBI:30013"/>
        <dbReference type="ChEBI" id="CHEBI:30616"/>
        <dbReference type="ChEBI" id="CHEBI:61977"/>
        <dbReference type="ChEBI" id="CHEBI:456216"/>
        <dbReference type="EC" id="2.7.11.12"/>
    </reaction>
</comment>
<evidence type="ECO:0000259" key="14">
    <source>
        <dbReference type="PROSITE" id="PS50011"/>
    </source>
</evidence>
<comment type="catalytic activity">
    <reaction evidence="11">
        <text>L-seryl-[protein] + ATP = O-phospho-L-seryl-[protein] + ADP + H(+)</text>
        <dbReference type="Rhea" id="RHEA:17989"/>
        <dbReference type="Rhea" id="RHEA-COMP:9863"/>
        <dbReference type="Rhea" id="RHEA-COMP:11604"/>
        <dbReference type="ChEBI" id="CHEBI:15378"/>
        <dbReference type="ChEBI" id="CHEBI:29999"/>
        <dbReference type="ChEBI" id="CHEBI:30616"/>
        <dbReference type="ChEBI" id="CHEBI:83421"/>
        <dbReference type="ChEBI" id="CHEBI:456216"/>
        <dbReference type="EC" id="2.7.11.12"/>
    </reaction>
</comment>
<dbReference type="GO" id="GO:0005524">
    <property type="term" value="F:ATP binding"/>
    <property type="evidence" value="ECO:0007669"/>
    <property type="project" value="UniProtKB-UniRule"/>
</dbReference>
<dbReference type="EC" id="2.7.11.12" evidence="2"/>
<feature type="domain" description="Protein kinase" evidence="14">
    <location>
        <begin position="478"/>
        <end position="735"/>
    </location>
</feature>
<comment type="similarity">
    <text evidence="1">Belongs to the protein kinase superfamily. AGC Ser/Thr protein kinase family. cGMP subfamily.</text>
</comment>
<feature type="region of interest" description="Disordered" evidence="13">
    <location>
        <begin position="42"/>
        <end position="81"/>
    </location>
</feature>
<evidence type="ECO:0000259" key="15">
    <source>
        <dbReference type="PROSITE" id="PS50042"/>
    </source>
</evidence>
<dbReference type="PRINTS" id="PR00103">
    <property type="entry name" value="CAMPKINASE"/>
</dbReference>
<evidence type="ECO:0000256" key="6">
    <source>
        <dbReference type="ARBA" id="ARBA00022741"/>
    </source>
</evidence>
<dbReference type="PANTHER" id="PTHR24353:SF143">
    <property type="entry name" value="PROTEIN KINASE DOMAIN-CONTAINING PROTEIN"/>
    <property type="match status" value="1"/>
</dbReference>
<keyword evidence="5" id="KW-0808">Transferase</keyword>
<dbReference type="PANTHER" id="PTHR24353">
    <property type="entry name" value="CYCLIC NUCLEOTIDE-DEPENDENT PROTEIN KINASE"/>
    <property type="match status" value="1"/>
</dbReference>
<evidence type="ECO:0000256" key="11">
    <source>
        <dbReference type="ARBA" id="ARBA00047462"/>
    </source>
</evidence>
<dbReference type="PROSITE" id="PS50042">
    <property type="entry name" value="CNMP_BINDING_3"/>
    <property type="match status" value="2"/>
</dbReference>
<dbReference type="AlphaFoldDB" id="A0A7S2JU79"/>